<feature type="transmembrane region" description="Helical" evidence="5">
    <location>
        <begin position="220"/>
        <end position="241"/>
    </location>
</feature>
<dbReference type="InterPro" id="IPR037185">
    <property type="entry name" value="EmrE-like"/>
</dbReference>
<dbReference type="InterPro" id="IPR004853">
    <property type="entry name" value="Sugar_P_trans_dom"/>
</dbReference>
<evidence type="ECO:0000313" key="8">
    <source>
        <dbReference type="Proteomes" id="UP001189624"/>
    </source>
</evidence>
<dbReference type="Gramene" id="rna-AYBTSS11_LOCUS2207">
    <property type="protein sequence ID" value="CAJ1862529.1"/>
    <property type="gene ID" value="gene-AYBTSS11_LOCUS2207"/>
</dbReference>
<feature type="transmembrane region" description="Helical" evidence="5">
    <location>
        <begin position="183"/>
        <end position="208"/>
    </location>
</feature>
<dbReference type="GO" id="GO:0016020">
    <property type="term" value="C:membrane"/>
    <property type="evidence" value="ECO:0007669"/>
    <property type="project" value="UniProtKB-SubCell"/>
</dbReference>
<sequence length="451" mass="49350">MVHPLQTRHVASILKPIFSFHVDSRKHISVTHESLAIGSQFLGVASSMAQTALIAPPTFIAITNGMGKQRQQQQNQLSYARKKVVGLLSLVPSRRIEKVPLFVSSNSGDKRRSALVKVSEGGAISLPHGWPPQKGSEDQIEGLKTMKSSNRFFTVGLVAAWYSSNIGVLLLNKYLLSNYGFKYPIFLTMCHMTACSLLSYVAIAWMKVVPLQTIRSRVQFFKISALSLVFCVSVVFGNISLRYLPVSFNQAVGATTPFFTAVFAYLMTFKREAWLTYLTLVPVVTGVIIASGGEPSFHLFGFIICVAATAARALKSVLQGILLSSEGEKLNSMNLLLYMAPMAVVFLLPATLIMEENVVGITLALARDDAKIIWYLLFNSALAYFVNLTNFLVTKHTSALTLQVLGNAKGAVAVVVSILIFRNPVSVTGMMGYSLTVFGVILYSEAKKRSK</sequence>
<evidence type="ECO:0000313" key="7">
    <source>
        <dbReference type="EMBL" id="CAJ1862529.1"/>
    </source>
</evidence>
<dbReference type="InterPro" id="IPR050186">
    <property type="entry name" value="TPT_transporter"/>
</dbReference>
<keyword evidence="3 5" id="KW-1133">Transmembrane helix</keyword>
<feature type="transmembrane region" description="Helical" evidence="5">
    <location>
        <begin position="152"/>
        <end position="171"/>
    </location>
</feature>
<keyword evidence="2 5" id="KW-0812">Transmembrane</keyword>
<protein>
    <recommendedName>
        <fullName evidence="6">Sugar phosphate transporter domain-containing protein</fullName>
    </recommendedName>
</protein>
<evidence type="ECO:0000256" key="1">
    <source>
        <dbReference type="ARBA" id="ARBA00004141"/>
    </source>
</evidence>
<feature type="transmembrane region" description="Helical" evidence="5">
    <location>
        <begin position="335"/>
        <end position="352"/>
    </location>
</feature>
<evidence type="ECO:0000259" key="6">
    <source>
        <dbReference type="Pfam" id="PF03151"/>
    </source>
</evidence>
<feature type="transmembrane region" description="Helical" evidence="5">
    <location>
        <begin position="372"/>
        <end position="393"/>
    </location>
</feature>
<dbReference type="EMBL" id="OY731398">
    <property type="protein sequence ID" value="CAJ1862529.1"/>
    <property type="molecule type" value="Genomic_DNA"/>
</dbReference>
<keyword evidence="8" id="KW-1185">Reference proteome</keyword>
<name>A0AA86RSK2_9FABA</name>
<evidence type="ECO:0000256" key="4">
    <source>
        <dbReference type="ARBA" id="ARBA00023136"/>
    </source>
</evidence>
<evidence type="ECO:0000256" key="5">
    <source>
        <dbReference type="SAM" id="Phobius"/>
    </source>
</evidence>
<gene>
    <name evidence="7" type="ORF">AYBTSS11_LOCUS2207</name>
</gene>
<feature type="transmembrane region" description="Helical" evidence="5">
    <location>
        <begin position="297"/>
        <end position="314"/>
    </location>
</feature>
<feature type="transmembrane region" description="Helical" evidence="5">
    <location>
        <begin position="400"/>
        <end position="421"/>
    </location>
</feature>
<comment type="subcellular location">
    <subcellularLocation>
        <location evidence="1">Membrane</location>
        <topology evidence="1">Multi-pass membrane protein</topology>
    </subcellularLocation>
</comment>
<feature type="domain" description="Sugar phosphate transporter" evidence="6">
    <location>
        <begin position="157"/>
        <end position="444"/>
    </location>
</feature>
<feature type="transmembrane region" description="Helical" evidence="5">
    <location>
        <begin position="427"/>
        <end position="444"/>
    </location>
</feature>
<feature type="transmembrane region" description="Helical" evidence="5">
    <location>
        <begin position="247"/>
        <end position="267"/>
    </location>
</feature>
<keyword evidence="4 5" id="KW-0472">Membrane</keyword>
<evidence type="ECO:0000256" key="3">
    <source>
        <dbReference type="ARBA" id="ARBA00022989"/>
    </source>
</evidence>
<dbReference type="PANTHER" id="PTHR11132">
    <property type="entry name" value="SOLUTE CARRIER FAMILY 35"/>
    <property type="match status" value="1"/>
</dbReference>
<dbReference type="Pfam" id="PF03151">
    <property type="entry name" value="TPT"/>
    <property type="match status" value="1"/>
</dbReference>
<accession>A0AA86RSK2</accession>
<proteinExistence type="predicted"/>
<reference evidence="7" key="1">
    <citation type="submission" date="2023-10" db="EMBL/GenBank/DDBJ databases">
        <authorList>
            <person name="Domelevo Entfellner J.-B."/>
        </authorList>
    </citation>
    <scope>NUCLEOTIDE SEQUENCE</scope>
</reference>
<dbReference type="SUPFAM" id="SSF103481">
    <property type="entry name" value="Multidrug resistance efflux transporter EmrE"/>
    <property type="match status" value="1"/>
</dbReference>
<dbReference type="Proteomes" id="UP001189624">
    <property type="component" value="Chromosome 1"/>
</dbReference>
<feature type="transmembrane region" description="Helical" evidence="5">
    <location>
        <begin position="274"/>
        <end position="291"/>
    </location>
</feature>
<organism evidence="7 8">
    <name type="scientific">Sphenostylis stenocarpa</name>
    <dbReference type="NCBI Taxonomy" id="92480"/>
    <lineage>
        <taxon>Eukaryota</taxon>
        <taxon>Viridiplantae</taxon>
        <taxon>Streptophyta</taxon>
        <taxon>Embryophyta</taxon>
        <taxon>Tracheophyta</taxon>
        <taxon>Spermatophyta</taxon>
        <taxon>Magnoliopsida</taxon>
        <taxon>eudicotyledons</taxon>
        <taxon>Gunneridae</taxon>
        <taxon>Pentapetalae</taxon>
        <taxon>rosids</taxon>
        <taxon>fabids</taxon>
        <taxon>Fabales</taxon>
        <taxon>Fabaceae</taxon>
        <taxon>Papilionoideae</taxon>
        <taxon>50 kb inversion clade</taxon>
        <taxon>NPAAA clade</taxon>
        <taxon>indigoferoid/millettioid clade</taxon>
        <taxon>Phaseoleae</taxon>
        <taxon>Sphenostylis</taxon>
    </lineage>
</organism>
<dbReference type="AlphaFoldDB" id="A0AA86RSK2"/>
<evidence type="ECO:0000256" key="2">
    <source>
        <dbReference type="ARBA" id="ARBA00022692"/>
    </source>
</evidence>